<name>A0A6G0ZLD3_APHCR</name>
<dbReference type="OrthoDB" id="8121857at2759"/>
<feature type="compositionally biased region" description="Polar residues" evidence="1">
    <location>
        <begin position="1"/>
        <end position="10"/>
    </location>
</feature>
<dbReference type="AlphaFoldDB" id="A0A6G0ZLD3"/>
<protein>
    <submittedName>
        <fullName evidence="2">Putative serine/threonine-protein kinase nek3 isoform X1</fullName>
    </submittedName>
</protein>
<keyword evidence="2" id="KW-0418">Kinase</keyword>
<keyword evidence="3" id="KW-1185">Reference proteome</keyword>
<proteinExistence type="predicted"/>
<evidence type="ECO:0000256" key="1">
    <source>
        <dbReference type="SAM" id="MobiDB-lite"/>
    </source>
</evidence>
<reference evidence="2 3" key="1">
    <citation type="submission" date="2019-08" db="EMBL/GenBank/DDBJ databases">
        <title>Whole genome of Aphis craccivora.</title>
        <authorList>
            <person name="Voronova N.V."/>
            <person name="Shulinski R.S."/>
            <person name="Bandarenka Y.V."/>
            <person name="Zhorov D.G."/>
            <person name="Warner D."/>
        </authorList>
    </citation>
    <scope>NUCLEOTIDE SEQUENCE [LARGE SCALE GENOMIC DNA]</scope>
    <source>
        <strain evidence="2">180601</strain>
        <tissue evidence="2">Whole Body</tissue>
    </source>
</reference>
<accession>A0A6G0ZLD3</accession>
<gene>
    <name evidence="2" type="ORF">FWK35_00003670</name>
</gene>
<evidence type="ECO:0000313" key="2">
    <source>
        <dbReference type="EMBL" id="KAF0771885.1"/>
    </source>
</evidence>
<keyword evidence="2" id="KW-0808">Transferase</keyword>
<dbReference type="GO" id="GO:0016301">
    <property type="term" value="F:kinase activity"/>
    <property type="evidence" value="ECO:0007669"/>
    <property type="project" value="UniProtKB-KW"/>
</dbReference>
<dbReference type="EMBL" id="VUJU01000240">
    <property type="protein sequence ID" value="KAF0771885.1"/>
    <property type="molecule type" value="Genomic_DNA"/>
</dbReference>
<sequence>MTDSSYNSPARSYGSPARSLKISDRVYGSPARSYCGDHSSATESEGEETLELLTEIPSSPDQTILDGWLKFRDNKKVSN</sequence>
<dbReference type="Proteomes" id="UP000478052">
    <property type="component" value="Unassembled WGS sequence"/>
</dbReference>
<comment type="caution">
    <text evidence="2">The sequence shown here is derived from an EMBL/GenBank/DDBJ whole genome shotgun (WGS) entry which is preliminary data.</text>
</comment>
<feature type="region of interest" description="Disordered" evidence="1">
    <location>
        <begin position="1"/>
        <end position="21"/>
    </location>
</feature>
<organism evidence="2 3">
    <name type="scientific">Aphis craccivora</name>
    <name type="common">Cowpea aphid</name>
    <dbReference type="NCBI Taxonomy" id="307492"/>
    <lineage>
        <taxon>Eukaryota</taxon>
        <taxon>Metazoa</taxon>
        <taxon>Ecdysozoa</taxon>
        <taxon>Arthropoda</taxon>
        <taxon>Hexapoda</taxon>
        <taxon>Insecta</taxon>
        <taxon>Pterygota</taxon>
        <taxon>Neoptera</taxon>
        <taxon>Paraneoptera</taxon>
        <taxon>Hemiptera</taxon>
        <taxon>Sternorrhyncha</taxon>
        <taxon>Aphidomorpha</taxon>
        <taxon>Aphidoidea</taxon>
        <taxon>Aphididae</taxon>
        <taxon>Aphidini</taxon>
        <taxon>Aphis</taxon>
        <taxon>Aphis</taxon>
    </lineage>
</organism>
<evidence type="ECO:0000313" key="3">
    <source>
        <dbReference type="Proteomes" id="UP000478052"/>
    </source>
</evidence>